<dbReference type="AlphaFoldDB" id="A0A1I5DFB1"/>
<evidence type="ECO:0000256" key="1">
    <source>
        <dbReference type="SAM" id="MobiDB-lite"/>
    </source>
</evidence>
<accession>A0A1I5DFB1</accession>
<evidence type="ECO:0000313" key="4">
    <source>
        <dbReference type="EMBL" id="SFN97935.1"/>
    </source>
</evidence>
<dbReference type="InterPro" id="IPR013099">
    <property type="entry name" value="K_chnl_dom"/>
</dbReference>
<sequence length="145" mass="16003">MARIPMGPPTRVLVVLILLFTVHMLEIGVFAIAYALAERWLNLGAFAGEPIETLLDYYYFSAITYTSLGIGDIFPTEHLRFLTGVEALIGLLLIAWSASFLYAMMNRLWVWQPCARPDGPPQDMSGQPPAAQRQQGDTGENGGKT</sequence>
<reference evidence="5" key="1">
    <citation type="submission" date="2016-10" db="EMBL/GenBank/DDBJ databases">
        <authorList>
            <person name="Varghese N."/>
            <person name="Submissions S."/>
        </authorList>
    </citation>
    <scope>NUCLEOTIDE SEQUENCE [LARGE SCALE GENOMIC DNA]</scope>
    <source>
        <strain evidence="5">DSM 28463</strain>
    </source>
</reference>
<feature type="transmembrane region" description="Helical" evidence="2">
    <location>
        <begin position="12"/>
        <end position="37"/>
    </location>
</feature>
<keyword evidence="2" id="KW-0472">Membrane</keyword>
<protein>
    <submittedName>
        <fullName evidence="4">Ion channel</fullName>
    </submittedName>
</protein>
<evidence type="ECO:0000256" key="2">
    <source>
        <dbReference type="SAM" id="Phobius"/>
    </source>
</evidence>
<dbReference type="Pfam" id="PF07885">
    <property type="entry name" value="Ion_trans_2"/>
    <property type="match status" value="1"/>
</dbReference>
<feature type="domain" description="Potassium channel" evidence="3">
    <location>
        <begin position="37"/>
        <end position="104"/>
    </location>
</feature>
<evidence type="ECO:0000313" key="5">
    <source>
        <dbReference type="Proteomes" id="UP000198599"/>
    </source>
</evidence>
<feature type="region of interest" description="Disordered" evidence="1">
    <location>
        <begin position="119"/>
        <end position="145"/>
    </location>
</feature>
<feature type="transmembrane region" description="Helical" evidence="2">
    <location>
        <begin position="81"/>
        <end position="103"/>
    </location>
</feature>
<name>A0A1I5DFB1_9RHOB</name>
<dbReference type="STRING" id="1005928.SAMN04487859_112100"/>
<dbReference type="Proteomes" id="UP000198599">
    <property type="component" value="Unassembled WGS sequence"/>
</dbReference>
<keyword evidence="5" id="KW-1185">Reference proteome</keyword>
<dbReference type="EMBL" id="FOVP01000012">
    <property type="protein sequence ID" value="SFN97935.1"/>
    <property type="molecule type" value="Genomic_DNA"/>
</dbReference>
<dbReference type="SUPFAM" id="SSF81324">
    <property type="entry name" value="Voltage-gated potassium channels"/>
    <property type="match status" value="1"/>
</dbReference>
<proteinExistence type="predicted"/>
<organism evidence="4 5">
    <name type="scientific">Roseovarius lutimaris</name>
    <dbReference type="NCBI Taxonomy" id="1005928"/>
    <lineage>
        <taxon>Bacteria</taxon>
        <taxon>Pseudomonadati</taxon>
        <taxon>Pseudomonadota</taxon>
        <taxon>Alphaproteobacteria</taxon>
        <taxon>Rhodobacterales</taxon>
        <taxon>Roseobacteraceae</taxon>
        <taxon>Roseovarius</taxon>
    </lineage>
</organism>
<evidence type="ECO:0000259" key="3">
    <source>
        <dbReference type="Pfam" id="PF07885"/>
    </source>
</evidence>
<gene>
    <name evidence="4" type="ORF">SAMN04487859_112100</name>
</gene>
<keyword evidence="2" id="KW-0812">Transmembrane</keyword>
<dbReference type="Gene3D" id="1.10.287.70">
    <property type="match status" value="1"/>
</dbReference>
<keyword evidence="2" id="KW-1133">Transmembrane helix</keyword>